<keyword evidence="2" id="KW-0808">Transferase</keyword>
<accession>A0A1H4AFK8</accession>
<feature type="domain" description="Methyltransferase type 12" evidence="1">
    <location>
        <begin position="56"/>
        <end position="153"/>
    </location>
</feature>
<dbReference type="GO" id="GO:0032259">
    <property type="term" value="P:methylation"/>
    <property type="evidence" value="ECO:0007669"/>
    <property type="project" value="UniProtKB-KW"/>
</dbReference>
<dbReference type="STRING" id="89524.SAMN05444370_104191"/>
<dbReference type="RefSeq" id="WP_093252107.1">
    <property type="nucleotide sequence ID" value="NZ_FNQM01000004.1"/>
</dbReference>
<gene>
    <name evidence="2" type="ORF">SAMN05444370_104191</name>
</gene>
<dbReference type="OrthoDB" id="649979at2"/>
<dbReference type="GO" id="GO:0008168">
    <property type="term" value="F:methyltransferase activity"/>
    <property type="evidence" value="ECO:0007669"/>
    <property type="project" value="UniProtKB-KW"/>
</dbReference>
<dbReference type="EMBL" id="FNQM01000004">
    <property type="protein sequence ID" value="SEA34314.1"/>
    <property type="molecule type" value="Genomic_DNA"/>
</dbReference>
<dbReference type="SUPFAM" id="SSF53335">
    <property type="entry name" value="S-adenosyl-L-methionine-dependent methyltransferases"/>
    <property type="match status" value="1"/>
</dbReference>
<evidence type="ECO:0000313" key="2">
    <source>
        <dbReference type="EMBL" id="SEA34314.1"/>
    </source>
</evidence>
<dbReference type="CDD" id="cd02440">
    <property type="entry name" value="AdoMet_MTases"/>
    <property type="match status" value="1"/>
</dbReference>
<dbReference type="InterPro" id="IPR029063">
    <property type="entry name" value="SAM-dependent_MTases_sf"/>
</dbReference>
<organism evidence="2 3">
    <name type="scientific">Rubrimonas cliftonensis</name>
    <dbReference type="NCBI Taxonomy" id="89524"/>
    <lineage>
        <taxon>Bacteria</taxon>
        <taxon>Pseudomonadati</taxon>
        <taxon>Pseudomonadota</taxon>
        <taxon>Alphaproteobacteria</taxon>
        <taxon>Rhodobacterales</taxon>
        <taxon>Paracoccaceae</taxon>
        <taxon>Rubrimonas</taxon>
    </lineage>
</organism>
<keyword evidence="3" id="KW-1185">Reference proteome</keyword>
<evidence type="ECO:0000259" key="1">
    <source>
        <dbReference type="Pfam" id="PF08242"/>
    </source>
</evidence>
<dbReference type="Proteomes" id="UP000198703">
    <property type="component" value="Unassembled WGS sequence"/>
</dbReference>
<protein>
    <submittedName>
        <fullName evidence="2">Methyltransferase domain-containing protein</fullName>
    </submittedName>
</protein>
<evidence type="ECO:0000313" key="3">
    <source>
        <dbReference type="Proteomes" id="UP000198703"/>
    </source>
</evidence>
<dbReference type="Gene3D" id="3.40.50.150">
    <property type="entry name" value="Vaccinia Virus protein VP39"/>
    <property type="match status" value="1"/>
</dbReference>
<reference evidence="2 3" key="1">
    <citation type="submission" date="2016-10" db="EMBL/GenBank/DDBJ databases">
        <authorList>
            <person name="de Groot N.N."/>
        </authorList>
    </citation>
    <scope>NUCLEOTIDE SEQUENCE [LARGE SCALE GENOMIC DNA]</scope>
    <source>
        <strain evidence="2 3">DSM 15345</strain>
    </source>
</reference>
<sequence length="401" mass="42023">MDPVAEQYEAYPYPERDPADEAKRLVTGSPSHPCEIDHFIHRGARDWRRPFRALVAGGGTGDALVMMAQLLTTARAPFEIVYLDRSAASRAIAERRIAARGLSGVSFVTGDLLDAPAMGPFDYVDCCGVLHHLPDPQAGFDALARALAPGGGLGAMVYAPYGRTGVYPLQAALATLTDGLSPAEKTARARATLDALPPTNWLKRNELIGDHARGDAGLYDLLLHARDTPFTADAVMASVERAGLTFSGFLAPARYAPETWLGGAPAPALGPGARAALAEQLAGGIRAHVFYAVKPAEGGASGEGAGLAAFRPEARPRLRGLTAAQLAGAAGRTLKVTLDGVAHRVALPKDPALLGALDGRRRLGEIARALGRDWVAFAAGFAPLERSLVGLGALLYSETFP</sequence>
<dbReference type="Pfam" id="PF08242">
    <property type="entry name" value="Methyltransf_12"/>
    <property type="match status" value="1"/>
</dbReference>
<proteinExistence type="predicted"/>
<dbReference type="InterPro" id="IPR013217">
    <property type="entry name" value="Methyltransf_12"/>
</dbReference>
<name>A0A1H4AFK8_9RHOB</name>
<keyword evidence="2" id="KW-0489">Methyltransferase</keyword>
<dbReference type="AlphaFoldDB" id="A0A1H4AFK8"/>